<dbReference type="RefSeq" id="WP_318621382.1">
    <property type="nucleotide sequence ID" value="NZ_CP137642.1"/>
</dbReference>
<dbReference type="SUPFAM" id="SSF143100">
    <property type="entry name" value="TTHA1013/TTHA0281-like"/>
    <property type="match status" value="1"/>
</dbReference>
<dbReference type="Gene3D" id="3.30.160.250">
    <property type="match status" value="1"/>
</dbReference>
<dbReference type="InterPro" id="IPR035069">
    <property type="entry name" value="TTHA1013/TTHA0281-like"/>
</dbReference>
<sequence length="90" mass="9991">MKYAMILEYISAALERANYEIIEDAEPYYGEIPELPGVFATGRTLEECRRNLAGVIDEWLIIRLRRGLPIPPVAGRTVGEIVRVDTGAGA</sequence>
<name>A0AAX4FV73_9EURY</name>
<protein>
    <submittedName>
        <fullName evidence="1">Type II toxin-antitoxin system HicB family antitoxin</fullName>
    </submittedName>
</protein>
<dbReference type="KEGG" id="mrc:R6Y96_10360"/>
<evidence type="ECO:0000313" key="1">
    <source>
        <dbReference type="EMBL" id="WOX57675.1"/>
    </source>
</evidence>
<dbReference type="EMBL" id="CP137642">
    <property type="protein sequence ID" value="WOX57675.1"/>
    <property type="molecule type" value="Genomic_DNA"/>
</dbReference>
<dbReference type="Proteomes" id="UP001305652">
    <property type="component" value="Chromosome"/>
</dbReference>
<gene>
    <name evidence="1" type="ORF">R6Y96_10360</name>
</gene>
<keyword evidence="2" id="KW-1185">Reference proteome</keyword>
<evidence type="ECO:0000313" key="2">
    <source>
        <dbReference type="Proteomes" id="UP001305652"/>
    </source>
</evidence>
<dbReference type="InterPro" id="IPR049389">
    <property type="entry name" value="TTHA0281-like"/>
</dbReference>
<accession>A0AAX4FV73</accession>
<dbReference type="GeneID" id="85733563"/>
<reference evidence="1 2" key="1">
    <citation type="submission" date="2023-10" db="EMBL/GenBank/DDBJ databases">
        <title>The complete genome sequence of Methanoculleus receptaculi DSM 18860.</title>
        <authorList>
            <person name="Lai S.-J."/>
            <person name="You Y.-T."/>
            <person name="Chen S.-C."/>
        </authorList>
    </citation>
    <scope>NUCLEOTIDE SEQUENCE [LARGE SCALE GENOMIC DNA]</scope>
    <source>
        <strain evidence="1 2">DSM 18860</strain>
    </source>
</reference>
<proteinExistence type="predicted"/>
<dbReference type="Pfam" id="PF21748">
    <property type="entry name" value="UPF0150"/>
    <property type="match status" value="1"/>
</dbReference>
<dbReference type="AlphaFoldDB" id="A0AAX4FV73"/>
<organism evidence="1 2">
    <name type="scientific">Methanoculleus receptaculi</name>
    <dbReference type="NCBI Taxonomy" id="394967"/>
    <lineage>
        <taxon>Archaea</taxon>
        <taxon>Methanobacteriati</taxon>
        <taxon>Methanobacteriota</taxon>
        <taxon>Stenosarchaea group</taxon>
        <taxon>Methanomicrobia</taxon>
        <taxon>Methanomicrobiales</taxon>
        <taxon>Methanomicrobiaceae</taxon>
        <taxon>Methanoculleus</taxon>
    </lineage>
</organism>